<sequence length="81" mass="8835">MLAVRTGPTVFSQLWSGEPDLAQLKEAVYRLTQLKHSHDTVLVCCALGLSRSATIAAAWLMSEGGFQTAQQAIAHIRTQRP</sequence>
<comment type="caution">
    <text evidence="2">The sequence shown here is derived from an EMBL/GenBank/DDBJ whole genome shotgun (WGS) entry which is preliminary data.</text>
</comment>
<dbReference type="PANTHER" id="PTHR47216">
    <property type="match status" value="1"/>
</dbReference>
<evidence type="ECO:0000313" key="2">
    <source>
        <dbReference type="EMBL" id="RKF66480.1"/>
    </source>
</evidence>
<keyword evidence="3" id="KW-1185">Reference proteome</keyword>
<dbReference type="InterPro" id="IPR029021">
    <property type="entry name" value="Prot-tyrosine_phosphatase-like"/>
</dbReference>
<dbReference type="InterPro" id="IPR000340">
    <property type="entry name" value="Dual-sp_phosphatase_cat-dom"/>
</dbReference>
<evidence type="ECO:0000259" key="1">
    <source>
        <dbReference type="PROSITE" id="PS50056"/>
    </source>
</evidence>
<dbReference type="RefSeq" id="WP_120163359.1">
    <property type="nucleotide sequence ID" value="NZ_NSDJ01000002.1"/>
</dbReference>
<gene>
    <name evidence="2" type="ORF">CKQ54_24170</name>
</gene>
<dbReference type="PROSITE" id="PS50056">
    <property type="entry name" value="TYR_PHOSPHATASE_2"/>
    <property type="match status" value="1"/>
</dbReference>
<dbReference type="Pfam" id="PF00782">
    <property type="entry name" value="DSPc"/>
    <property type="match status" value="1"/>
</dbReference>
<name>A0ABX9PNL7_9GAMM</name>
<reference evidence="2 3" key="1">
    <citation type="submission" date="2017-08" db="EMBL/GenBank/DDBJ databases">
        <title>Comparative genomics of bacteria isolated from necrotic lesions of AOD affected trees.</title>
        <authorList>
            <person name="Doonan J."/>
            <person name="Denman S."/>
            <person name="Mcdonald J.E."/>
        </authorList>
    </citation>
    <scope>NUCLEOTIDE SEQUENCE [LARGE SCALE GENOMIC DNA]</scope>
    <source>
        <strain evidence="2 3">CIP 105588</strain>
    </source>
</reference>
<protein>
    <recommendedName>
        <fullName evidence="1">Tyrosine specific protein phosphatases domain-containing protein</fullName>
    </recommendedName>
</protein>
<dbReference type="InterPro" id="IPR000387">
    <property type="entry name" value="Tyr_Pase_dom"/>
</dbReference>
<dbReference type="Gene3D" id="3.90.190.10">
    <property type="entry name" value="Protein tyrosine phosphatase superfamily"/>
    <property type="match status" value="1"/>
</dbReference>
<feature type="domain" description="Tyrosine specific protein phosphatases" evidence="1">
    <location>
        <begin position="22"/>
        <end position="81"/>
    </location>
</feature>
<organism evidence="2 3">
    <name type="scientific">Rahnella variigena</name>
    <dbReference type="NCBI Taxonomy" id="574964"/>
    <lineage>
        <taxon>Bacteria</taxon>
        <taxon>Pseudomonadati</taxon>
        <taxon>Pseudomonadota</taxon>
        <taxon>Gammaproteobacteria</taxon>
        <taxon>Enterobacterales</taxon>
        <taxon>Yersiniaceae</taxon>
        <taxon>Rahnella</taxon>
    </lineage>
</organism>
<accession>A0ABX9PNL7</accession>
<dbReference type="SUPFAM" id="SSF52799">
    <property type="entry name" value="(Phosphotyrosine protein) phosphatases II"/>
    <property type="match status" value="1"/>
</dbReference>
<proteinExistence type="predicted"/>
<dbReference type="EMBL" id="NSDJ01000002">
    <property type="protein sequence ID" value="RKF66480.1"/>
    <property type="molecule type" value="Genomic_DNA"/>
</dbReference>
<dbReference type="PANTHER" id="PTHR47216:SF4">
    <property type="entry name" value="OS01G0859400 PROTEIN"/>
    <property type="match status" value="1"/>
</dbReference>
<dbReference type="Proteomes" id="UP000284853">
    <property type="component" value="Unassembled WGS sequence"/>
</dbReference>
<dbReference type="GeneID" id="302712214"/>
<evidence type="ECO:0000313" key="3">
    <source>
        <dbReference type="Proteomes" id="UP000284853"/>
    </source>
</evidence>